<feature type="region of interest" description="Disordered" evidence="1">
    <location>
        <begin position="392"/>
        <end position="419"/>
    </location>
</feature>
<protein>
    <submittedName>
        <fullName evidence="2">Uncharacterized protein</fullName>
    </submittedName>
</protein>
<organism evidence="2 3">
    <name type="scientific">Mycena maculata</name>
    <dbReference type="NCBI Taxonomy" id="230809"/>
    <lineage>
        <taxon>Eukaryota</taxon>
        <taxon>Fungi</taxon>
        <taxon>Dikarya</taxon>
        <taxon>Basidiomycota</taxon>
        <taxon>Agaricomycotina</taxon>
        <taxon>Agaricomycetes</taxon>
        <taxon>Agaricomycetidae</taxon>
        <taxon>Agaricales</taxon>
        <taxon>Marasmiineae</taxon>
        <taxon>Mycenaceae</taxon>
        <taxon>Mycena</taxon>
    </lineage>
</organism>
<accession>A0AAD7IDY2</accession>
<feature type="compositionally biased region" description="Low complexity" evidence="1">
    <location>
        <begin position="37"/>
        <end position="48"/>
    </location>
</feature>
<feature type="compositionally biased region" description="Basic residues" evidence="1">
    <location>
        <begin position="132"/>
        <end position="151"/>
    </location>
</feature>
<feature type="compositionally biased region" description="Low complexity" evidence="1">
    <location>
        <begin position="152"/>
        <end position="161"/>
    </location>
</feature>
<reference evidence="2" key="1">
    <citation type="submission" date="2023-03" db="EMBL/GenBank/DDBJ databases">
        <title>Massive genome expansion in bonnet fungi (Mycena s.s.) driven by repeated elements and novel gene families across ecological guilds.</title>
        <authorList>
            <consortium name="Lawrence Berkeley National Laboratory"/>
            <person name="Harder C.B."/>
            <person name="Miyauchi S."/>
            <person name="Viragh M."/>
            <person name="Kuo A."/>
            <person name="Thoen E."/>
            <person name="Andreopoulos B."/>
            <person name="Lu D."/>
            <person name="Skrede I."/>
            <person name="Drula E."/>
            <person name="Henrissat B."/>
            <person name="Morin E."/>
            <person name="Kohler A."/>
            <person name="Barry K."/>
            <person name="LaButti K."/>
            <person name="Morin E."/>
            <person name="Salamov A."/>
            <person name="Lipzen A."/>
            <person name="Mereny Z."/>
            <person name="Hegedus B."/>
            <person name="Baldrian P."/>
            <person name="Stursova M."/>
            <person name="Weitz H."/>
            <person name="Taylor A."/>
            <person name="Grigoriev I.V."/>
            <person name="Nagy L.G."/>
            <person name="Martin F."/>
            <person name="Kauserud H."/>
        </authorList>
    </citation>
    <scope>NUCLEOTIDE SEQUENCE</scope>
    <source>
        <strain evidence="2">CBHHK188m</strain>
    </source>
</reference>
<dbReference type="AlphaFoldDB" id="A0AAD7IDY2"/>
<feature type="compositionally biased region" description="Polar residues" evidence="1">
    <location>
        <begin position="168"/>
        <end position="183"/>
    </location>
</feature>
<dbReference type="EMBL" id="JARJLG010000125">
    <property type="protein sequence ID" value="KAJ7740927.1"/>
    <property type="molecule type" value="Genomic_DNA"/>
</dbReference>
<gene>
    <name evidence="2" type="ORF">DFH07DRAFT_778245</name>
</gene>
<evidence type="ECO:0000256" key="1">
    <source>
        <dbReference type="SAM" id="MobiDB-lite"/>
    </source>
</evidence>
<proteinExistence type="predicted"/>
<feature type="region of interest" description="Disordered" evidence="1">
    <location>
        <begin position="1"/>
        <end position="197"/>
    </location>
</feature>
<evidence type="ECO:0000313" key="3">
    <source>
        <dbReference type="Proteomes" id="UP001215280"/>
    </source>
</evidence>
<feature type="compositionally biased region" description="Basic residues" evidence="1">
    <location>
        <begin position="323"/>
        <end position="333"/>
    </location>
</feature>
<dbReference type="Proteomes" id="UP001215280">
    <property type="component" value="Unassembled WGS sequence"/>
</dbReference>
<comment type="caution">
    <text evidence="2">The sequence shown here is derived from an EMBL/GenBank/DDBJ whole genome shotgun (WGS) entry which is preliminary data.</text>
</comment>
<feature type="compositionally biased region" description="Basic and acidic residues" evidence="1">
    <location>
        <begin position="104"/>
        <end position="131"/>
    </location>
</feature>
<feature type="region of interest" description="Disordered" evidence="1">
    <location>
        <begin position="313"/>
        <end position="339"/>
    </location>
</feature>
<name>A0AAD7IDY2_9AGAR</name>
<evidence type="ECO:0000313" key="2">
    <source>
        <dbReference type="EMBL" id="KAJ7740927.1"/>
    </source>
</evidence>
<keyword evidence="3" id="KW-1185">Reference proteome</keyword>
<sequence>MGVNVVPIKEKDEDAVSLGDSDGNEAPPSVMSPPPALAASAAEPRSAPQDPPRPTANPVALGSRLPPPVASGSRVPPYRGVRPPTPSSRAPPMDYGYGRAPSRSGDRFWRPRSPSLERGRYRPSAYRERSRSPRRRSRSRSARRLRSRSPRSRSPQRWGSWSRRDQPSAWSSRASTSNRRSVSPTPPINPWSTFPRPEEPFLPLDLRSLSVRQRIRPVTPVPTAPFPSTIPLLPISGTPTKVVESGINEDLEMPEATSEVIDPPAATTTNEAVMEVDPVETASLLNRLGDSITRPSPPPELLRILPLPRTLRSSNVSADSAKPRRKRKHRRVERRLAKEEAARQRLVEEEALTAEAEHQAGIQAQVAFEDAEVQEESALQVGILEDAQTQSLLARMGPAPGPATAGPAEPTDREDLEYL</sequence>